<organism evidence="4 5">
    <name type="scientific">[Phormidium ambiguum] IAM M-71</name>
    <dbReference type="NCBI Taxonomy" id="454136"/>
    <lineage>
        <taxon>Bacteria</taxon>
        <taxon>Bacillati</taxon>
        <taxon>Cyanobacteriota</taxon>
        <taxon>Cyanophyceae</taxon>
        <taxon>Oscillatoriophycideae</taxon>
        <taxon>Aerosakkonematales</taxon>
        <taxon>Aerosakkonemataceae</taxon>
        <taxon>Floridanema</taxon>
    </lineage>
</organism>
<evidence type="ECO:0000313" key="5">
    <source>
        <dbReference type="Proteomes" id="UP000185860"/>
    </source>
</evidence>
<evidence type="ECO:0000313" key="4">
    <source>
        <dbReference type="EMBL" id="OKH33272.1"/>
    </source>
</evidence>
<dbReference type="InterPro" id="IPR012340">
    <property type="entry name" value="NA-bd_OB-fold"/>
</dbReference>
<dbReference type="InterPro" id="IPR047112">
    <property type="entry name" value="RecG/Mfd"/>
</dbReference>
<evidence type="ECO:0000256" key="2">
    <source>
        <dbReference type="ARBA" id="ARBA00022806"/>
    </source>
</evidence>
<evidence type="ECO:0000256" key="1">
    <source>
        <dbReference type="ARBA" id="ARBA00022801"/>
    </source>
</evidence>
<gene>
    <name evidence="4" type="ORF">NIES2119_23940</name>
</gene>
<dbReference type="GO" id="GO:0006281">
    <property type="term" value="P:DNA repair"/>
    <property type="evidence" value="ECO:0007669"/>
    <property type="project" value="InterPro"/>
</dbReference>
<comment type="caution">
    <text evidence="4">The sequence shown here is derived from an EMBL/GenBank/DDBJ whole genome shotgun (WGS) entry which is preliminary data.</text>
</comment>
<dbReference type="GO" id="GO:0003678">
    <property type="term" value="F:DNA helicase activity"/>
    <property type="evidence" value="ECO:0007669"/>
    <property type="project" value="TreeGrafter"/>
</dbReference>
<name>A0A1U7I9R9_9CYAN</name>
<protein>
    <recommendedName>
        <fullName evidence="3">RecG wedge domain-containing protein</fullName>
    </recommendedName>
</protein>
<proteinExistence type="predicted"/>
<keyword evidence="2" id="KW-0067">ATP-binding</keyword>
<keyword evidence="1" id="KW-0378">Hydrolase</keyword>
<dbReference type="GO" id="GO:0016787">
    <property type="term" value="F:hydrolase activity"/>
    <property type="evidence" value="ECO:0007669"/>
    <property type="project" value="UniProtKB-KW"/>
</dbReference>
<dbReference type="AlphaFoldDB" id="A0A1U7I9R9"/>
<dbReference type="Proteomes" id="UP000185860">
    <property type="component" value="Unassembled WGS sequence"/>
</dbReference>
<dbReference type="SUPFAM" id="SSF50249">
    <property type="entry name" value="Nucleic acid-binding proteins"/>
    <property type="match status" value="1"/>
</dbReference>
<dbReference type="PANTHER" id="PTHR47964">
    <property type="entry name" value="ATP-DEPENDENT DNA HELICASE HOMOLOG RECG, CHLOROPLASTIC"/>
    <property type="match status" value="1"/>
</dbReference>
<dbReference type="PANTHER" id="PTHR47964:SF1">
    <property type="entry name" value="ATP-DEPENDENT DNA HELICASE HOMOLOG RECG, CHLOROPLASTIC"/>
    <property type="match status" value="1"/>
</dbReference>
<keyword evidence="2" id="KW-0547">Nucleotide-binding</keyword>
<dbReference type="Gene3D" id="2.40.50.140">
    <property type="entry name" value="Nucleic acid-binding proteins"/>
    <property type="match status" value="1"/>
</dbReference>
<dbReference type="STRING" id="454136.NIES2119_23940"/>
<sequence length="122" mass="14334">MLGINHSDAKKLTELGLNTITDLLYYFPREHLSILRTRISEARTGEYVTIAGKIVNHVIFDCRKKPKLTLQKWIVRDKTGRITCTQFYNHSYYRSQQWRVEQYELYNPGAIVLVTGKVKQDK</sequence>
<reference evidence="4 5" key="1">
    <citation type="submission" date="2016-11" db="EMBL/GenBank/DDBJ databases">
        <title>Draft Genome Sequences of Nine Cyanobacterial Strains from Diverse Habitats.</title>
        <authorList>
            <person name="Zhu T."/>
            <person name="Hou S."/>
            <person name="Lu X."/>
            <person name="Hess W.R."/>
        </authorList>
    </citation>
    <scope>NUCLEOTIDE SEQUENCE [LARGE SCALE GENOMIC DNA]</scope>
    <source>
        <strain evidence="4 5">IAM M-71</strain>
    </source>
</reference>
<keyword evidence="2" id="KW-0347">Helicase</keyword>
<feature type="domain" description="RecG wedge" evidence="3">
    <location>
        <begin position="6"/>
        <end position="97"/>
    </location>
</feature>
<dbReference type="Pfam" id="PF17191">
    <property type="entry name" value="RecG_wedge"/>
    <property type="match status" value="1"/>
</dbReference>
<accession>A0A1U7I9R9</accession>
<dbReference type="InterPro" id="IPR033454">
    <property type="entry name" value="RecG_wedge"/>
</dbReference>
<evidence type="ECO:0000259" key="3">
    <source>
        <dbReference type="Pfam" id="PF17191"/>
    </source>
</evidence>
<dbReference type="EMBL" id="MRCE01000031">
    <property type="protein sequence ID" value="OKH33272.1"/>
    <property type="molecule type" value="Genomic_DNA"/>
</dbReference>